<gene>
    <name evidence="1" type="ORF">CVT25_006492</name>
</gene>
<name>A0A409XED3_PSICY</name>
<comment type="caution">
    <text evidence="1">The sequence shown here is derived from an EMBL/GenBank/DDBJ whole genome shotgun (WGS) entry which is preliminary data.</text>
</comment>
<accession>A0A409XED3</accession>
<dbReference type="InterPro" id="IPR051678">
    <property type="entry name" value="AGP_Transferase"/>
</dbReference>
<dbReference type="PANTHER" id="PTHR21310">
    <property type="entry name" value="AMINOGLYCOSIDE PHOSPHOTRANSFERASE-RELATED-RELATED"/>
    <property type="match status" value="1"/>
</dbReference>
<sequence>MPVIDFTTGRPGSGKHSLKETLESRVVCRSGNTFCFRGHVAVGNDTQDLPPIDFAVVLNKSSDDYDGFAQNSFIQNARDLASHSRICIVGTQRDLIVPDYGLDDLTSRMHATSAAYYHSAPYFSVNCLDERDVDLLCQHIGLTCHLTNFSQVDVVTASRDENKGFSSLSIVSVLCDLKNNILDLVAKIFSLPVPRDISQDKPDLEELDDEAVDLLVSSPLAEAWRSSLKERAQSTYAAQYMPTHQVLTTLIVKGNADHERLAVDYVRRHTRIPVPQIRHRNLQEWMAFEFIEGEMLCECLEKKSLFMQFRIACTMRCYLAQLRRLKGSMPGRLKNPGVVSGPLFDCSPRGPFPSLFLLQSWCEMIAIRGWCEMVELYQRVGTPWKIPPEPLVGKSWALHYAHGDLNTSNCLLSKDGVLWVIDWAESGFYPSGYDGAVMAHFNDGPQSWQRMRSLIADGGDAMHSRFWSFFNSGIYRYVCSHRYDE</sequence>
<protein>
    <recommendedName>
        <fullName evidence="3">Aminoglycoside phosphotransferase domain-containing protein</fullName>
    </recommendedName>
</protein>
<proteinExistence type="predicted"/>
<dbReference type="Proteomes" id="UP000283269">
    <property type="component" value="Unassembled WGS sequence"/>
</dbReference>
<dbReference type="PANTHER" id="PTHR21310:SF39">
    <property type="entry name" value="AMINOGLYCOSIDE PHOSPHOTRANSFERASE DOMAIN-CONTAINING PROTEIN"/>
    <property type="match status" value="1"/>
</dbReference>
<dbReference type="STRING" id="93625.A0A409XED3"/>
<organism evidence="1 2">
    <name type="scientific">Psilocybe cyanescens</name>
    <dbReference type="NCBI Taxonomy" id="93625"/>
    <lineage>
        <taxon>Eukaryota</taxon>
        <taxon>Fungi</taxon>
        <taxon>Dikarya</taxon>
        <taxon>Basidiomycota</taxon>
        <taxon>Agaricomycotina</taxon>
        <taxon>Agaricomycetes</taxon>
        <taxon>Agaricomycetidae</taxon>
        <taxon>Agaricales</taxon>
        <taxon>Agaricineae</taxon>
        <taxon>Strophariaceae</taxon>
        <taxon>Psilocybe</taxon>
    </lineage>
</organism>
<dbReference type="InParanoid" id="A0A409XED3"/>
<dbReference type="AlphaFoldDB" id="A0A409XED3"/>
<evidence type="ECO:0008006" key="3">
    <source>
        <dbReference type="Google" id="ProtNLM"/>
    </source>
</evidence>
<dbReference type="EMBL" id="NHYD01001946">
    <property type="protein sequence ID" value="PPQ89120.1"/>
    <property type="molecule type" value="Genomic_DNA"/>
</dbReference>
<evidence type="ECO:0000313" key="2">
    <source>
        <dbReference type="Proteomes" id="UP000283269"/>
    </source>
</evidence>
<dbReference type="InterPro" id="IPR011009">
    <property type="entry name" value="Kinase-like_dom_sf"/>
</dbReference>
<dbReference type="OrthoDB" id="4177236at2759"/>
<reference evidence="1 2" key="1">
    <citation type="journal article" date="2018" name="Evol. Lett.">
        <title>Horizontal gene cluster transfer increased hallucinogenic mushroom diversity.</title>
        <authorList>
            <person name="Reynolds H.T."/>
            <person name="Vijayakumar V."/>
            <person name="Gluck-Thaler E."/>
            <person name="Korotkin H.B."/>
            <person name="Matheny P.B."/>
            <person name="Slot J.C."/>
        </authorList>
    </citation>
    <scope>NUCLEOTIDE SEQUENCE [LARGE SCALE GENOMIC DNA]</scope>
    <source>
        <strain evidence="1 2">2631</strain>
    </source>
</reference>
<keyword evidence="2" id="KW-1185">Reference proteome</keyword>
<dbReference type="SUPFAM" id="SSF56112">
    <property type="entry name" value="Protein kinase-like (PK-like)"/>
    <property type="match status" value="1"/>
</dbReference>
<evidence type="ECO:0000313" key="1">
    <source>
        <dbReference type="EMBL" id="PPQ89120.1"/>
    </source>
</evidence>